<dbReference type="EMBL" id="JWZT01005415">
    <property type="protein sequence ID" value="KII60823.1"/>
    <property type="molecule type" value="Genomic_DNA"/>
</dbReference>
<evidence type="ECO:0008006" key="3">
    <source>
        <dbReference type="Google" id="ProtNLM"/>
    </source>
</evidence>
<name>A0A0C2I6K0_THEKT</name>
<dbReference type="AlphaFoldDB" id="A0A0C2I6K0"/>
<accession>A0A0C2I6K0</accession>
<comment type="caution">
    <text evidence="1">The sequence shown here is derived from an EMBL/GenBank/DDBJ whole genome shotgun (WGS) entry which is preliminary data.</text>
</comment>
<sequence length="141" mass="15916">MTGPVTILRNDPTVKSERKAFVEWYQGMIPQYQHNNIIFVDGNPFNLQILKSHGWVLVSETPNPVIPTSGGKNISMILALNSVNIIHREAIVGRGVHSSIFNEFIAKQEKPLEQNKCTQLSWIMCDLIIQILNSMMIANTK</sequence>
<evidence type="ECO:0000313" key="2">
    <source>
        <dbReference type="Proteomes" id="UP000031668"/>
    </source>
</evidence>
<dbReference type="OrthoDB" id="5977738at2759"/>
<proteinExistence type="predicted"/>
<organism evidence="1 2">
    <name type="scientific">Thelohanellus kitauei</name>
    <name type="common">Myxosporean</name>
    <dbReference type="NCBI Taxonomy" id="669202"/>
    <lineage>
        <taxon>Eukaryota</taxon>
        <taxon>Metazoa</taxon>
        <taxon>Cnidaria</taxon>
        <taxon>Myxozoa</taxon>
        <taxon>Myxosporea</taxon>
        <taxon>Bivalvulida</taxon>
        <taxon>Platysporina</taxon>
        <taxon>Myxobolidae</taxon>
        <taxon>Thelohanellus</taxon>
    </lineage>
</organism>
<dbReference type="Proteomes" id="UP000031668">
    <property type="component" value="Unassembled WGS sequence"/>
</dbReference>
<keyword evidence="2" id="KW-1185">Reference proteome</keyword>
<reference evidence="1 2" key="1">
    <citation type="journal article" date="2014" name="Genome Biol. Evol.">
        <title>The genome of the myxosporean Thelohanellus kitauei shows adaptations to nutrient acquisition within its fish host.</title>
        <authorList>
            <person name="Yang Y."/>
            <person name="Xiong J."/>
            <person name="Zhou Z."/>
            <person name="Huo F."/>
            <person name="Miao W."/>
            <person name="Ran C."/>
            <person name="Liu Y."/>
            <person name="Zhang J."/>
            <person name="Feng J."/>
            <person name="Wang M."/>
            <person name="Wang M."/>
            <person name="Wang L."/>
            <person name="Yao B."/>
        </authorList>
    </citation>
    <scope>NUCLEOTIDE SEQUENCE [LARGE SCALE GENOMIC DNA]</scope>
    <source>
        <strain evidence="1">Wuqing</strain>
    </source>
</reference>
<gene>
    <name evidence="1" type="ORF">RF11_05699</name>
</gene>
<protein>
    <recommendedName>
        <fullName evidence="3">DDE-1 domain-containing protein</fullName>
    </recommendedName>
</protein>
<evidence type="ECO:0000313" key="1">
    <source>
        <dbReference type="EMBL" id="KII60823.1"/>
    </source>
</evidence>